<protein>
    <submittedName>
        <fullName evidence="2">Uncharacterized protein</fullName>
    </submittedName>
</protein>
<proteinExistence type="predicted"/>
<sequence length="81" mass="9346">MSRWITFLLSLIAQEQCPGFQEPTPPPLAFPETGSYSDDKCFFFDSLAFQLCGKKKLPYSNQDYSKFIEELKIIETIGKDR</sequence>
<accession>A0A1Y0B3E5</accession>
<evidence type="ECO:0000313" key="2">
    <source>
        <dbReference type="EMBL" id="ART31931.1"/>
    </source>
</evidence>
<feature type="signal peptide" evidence="1">
    <location>
        <begin position="1"/>
        <end position="19"/>
    </location>
</feature>
<name>A0A1Y0B3E5_9LAMI</name>
<dbReference type="AlphaFoldDB" id="A0A1Y0B3E5"/>
<evidence type="ECO:0000256" key="1">
    <source>
        <dbReference type="SAM" id="SignalP"/>
    </source>
</evidence>
<organism evidence="2">
    <name type="scientific">Utricularia reniformis</name>
    <dbReference type="NCBI Taxonomy" id="192314"/>
    <lineage>
        <taxon>Eukaryota</taxon>
        <taxon>Viridiplantae</taxon>
        <taxon>Streptophyta</taxon>
        <taxon>Embryophyta</taxon>
        <taxon>Tracheophyta</taxon>
        <taxon>Spermatophyta</taxon>
        <taxon>Magnoliopsida</taxon>
        <taxon>eudicotyledons</taxon>
        <taxon>Gunneridae</taxon>
        <taxon>Pentapetalae</taxon>
        <taxon>asterids</taxon>
        <taxon>lamiids</taxon>
        <taxon>Lamiales</taxon>
        <taxon>Lentibulariaceae</taxon>
        <taxon>Utricularia</taxon>
    </lineage>
</organism>
<dbReference type="EMBL" id="KY774314">
    <property type="protein sequence ID" value="ART31931.1"/>
    <property type="molecule type" value="Genomic_DNA"/>
</dbReference>
<keyword evidence="2" id="KW-0496">Mitochondrion</keyword>
<reference evidence="2" key="1">
    <citation type="submission" date="2017-03" db="EMBL/GenBank/DDBJ databases">
        <title>The mitochondrial genome of the carnivorous plant Utricularia reniformis (Lentibulariaceae): structure, comparative analysis and evolutionary landmarks.</title>
        <authorList>
            <person name="Silva S.R."/>
            <person name="Alvarenga D.O."/>
            <person name="Michael T.P."/>
            <person name="Miranda V.F.O."/>
            <person name="Varani A.M."/>
        </authorList>
    </citation>
    <scope>NUCLEOTIDE SEQUENCE</scope>
</reference>
<geneLocation type="mitochondrion" evidence="2"/>
<gene>
    <name evidence="2" type="ORF">AEK19_MT1755</name>
</gene>
<keyword evidence="1" id="KW-0732">Signal</keyword>
<feature type="chain" id="PRO_5013231230" evidence="1">
    <location>
        <begin position="20"/>
        <end position="81"/>
    </location>
</feature>